<dbReference type="Gene3D" id="1.10.606.10">
    <property type="entry name" value="Vanadium-containing Chloroperoxidase, domain 2"/>
    <property type="match status" value="1"/>
</dbReference>
<dbReference type="Proteomes" id="UP000002630">
    <property type="component" value="Linkage Group LG23"/>
</dbReference>
<feature type="region of interest" description="Disordered" evidence="1">
    <location>
        <begin position="1"/>
        <end position="55"/>
    </location>
</feature>
<dbReference type="AlphaFoldDB" id="D7FID9"/>
<evidence type="ECO:0000313" key="3">
    <source>
        <dbReference type="Proteomes" id="UP000002630"/>
    </source>
</evidence>
<dbReference type="InterPro" id="IPR016119">
    <property type="entry name" value="Br/Cl_peroxidase_C"/>
</dbReference>
<organism evidence="2 3">
    <name type="scientific">Ectocarpus siliculosus</name>
    <name type="common">Brown alga</name>
    <name type="synonym">Conferva siliculosa</name>
    <dbReference type="NCBI Taxonomy" id="2880"/>
    <lineage>
        <taxon>Eukaryota</taxon>
        <taxon>Sar</taxon>
        <taxon>Stramenopiles</taxon>
        <taxon>Ochrophyta</taxon>
        <taxon>PX clade</taxon>
        <taxon>Phaeophyceae</taxon>
        <taxon>Ectocarpales</taxon>
        <taxon>Ectocarpaceae</taxon>
        <taxon>Ectocarpus</taxon>
    </lineage>
</organism>
<dbReference type="GO" id="GO:0004601">
    <property type="term" value="F:peroxidase activity"/>
    <property type="evidence" value="ECO:0007669"/>
    <property type="project" value="InterPro"/>
</dbReference>
<dbReference type="InParanoid" id="D7FID9"/>
<accession>D7FID9</accession>
<evidence type="ECO:0000256" key="1">
    <source>
        <dbReference type="SAM" id="MobiDB-lite"/>
    </source>
</evidence>
<keyword evidence="3" id="KW-1185">Reference proteome</keyword>
<reference evidence="2 3" key="1">
    <citation type="journal article" date="2010" name="Nature">
        <title>The Ectocarpus genome and the independent evolution of multicellularity in brown algae.</title>
        <authorList>
            <person name="Cock J.M."/>
            <person name="Sterck L."/>
            <person name="Rouze P."/>
            <person name="Scornet D."/>
            <person name="Allen A.E."/>
            <person name="Amoutzias G."/>
            <person name="Anthouard V."/>
            <person name="Artiguenave F."/>
            <person name="Aury J.M."/>
            <person name="Badger J.H."/>
            <person name="Beszteri B."/>
            <person name="Billiau K."/>
            <person name="Bonnet E."/>
            <person name="Bothwell J.H."/>
            <person name="Bowler C."/>
            <person name="Boyen C."/>
            <person name="Brownlee C."/>
            <person name="Carrano C.J."/>
            <person name="Charrier B."/>
            <person name="Cho G.Y."/>
            <person name="Coelho S.M."/>
            <person name="Collen J."/>
            <person name="Corre E."/>
            <person name="Da Silva C."/>
            <person name="Delage L."/>
            <person name="Delaroque N."/>
            <person name="Dittami S.M."/>
            <person name="Doulbeau S."/>
            <person name="Elias M."/>
            <person name="Farnham G."/>
            <person name="Gachon C.M."/>
            <person name="Gschloessl B."/>
            <person name="Heesch S."/>
            <person name="Jabbari K."/>
            <person name="Jubin C."/>
            <person name="Kawai H."/>
            <person name="Kimura K."/>
            <person name="Kloareg B."/>
            <person name="Kupper F.C."/>
            <person name="Lang D."/>
            <person name="Le Bail A."/>
            <person name="Leblanc C."/>
            <person name="Lerouge P."/>
            <person name="Lohr M."/>
            <person name="Lopez P.J."/>
            <person name="Martens C."/>
            <person name="Maumus F."/>
            <person name="Michel G."/>
            <person name="Miranda-Saavedra D."/>
            <person name="Morales J."/>
            <person name="Moreau H."/>
            <person name="Motomura T."/>
            <person name="Nagasato C."/>
            <person name="Napoli C.A."/>
            <person name="Nelson D.R."/>
            <person name="Nyvall-Collen P."/>
            <person name="Peters A.F."/>
            <person name="Pommier C."/>
            <person name="Potin P."/>
            <person name="Poulain J."/>
            <person name="Quesneville H."/>
            <person name="Read B."/>
            <person name="Rensing S.A."/>
            <person name="Ritter A."/>
            <person name="Rousvoal S."/>
            <person name="Samanta M."/>
            <person name="Samson G."/>
            <person name="Schroeder D.C."/>
            <person name="Segurens B."/>
            <person name="Strittmatter M."/>
            <person name="Tonon T."/>
            <person name="Tregear J.W."/>
            <person name="Valentin K."/>
            <person name="von Dassow P."/>
            <person name="Yamagishi T."/>
            <person name="Van de Peer Y."/>
            <person name="Wincker P."/>
        </authorList>
    </citation>
    <scope>NUCLEOTIDE SEQUENCE [LARGE SCALE GENOMIC DNA]</scope>
    <source>
        <strain evidence="3">Ec32 / CCAP1310/4</strain>
    </source>
</reference>
<name>D7FID9_ECTSI</name>
<protein>
    <submittedName>
        <fullName evidence="2">Uncharacterized protein</fullName>
    </submittedName>
</protein>
<proteinExistence type="predicted"/>
<dbReference type="EMBL" id="FN647870">
    <property type="protein sequence ID" value="CBJ28763.1"/>
    <property type="molecule type" value="Genomic_DNA"/>
</dbReference>
<gene>
    <name evidence="2" type="ORF">Esi_0119_0091</name>
</gene>
<evidence type="ECO:0000313" key="2">
    <source>
        <dbReference type="EMBL" id="CBJ28763.1"/>
    </source>
</evidence>
<sequence length="55" mass="6041">MALRERQRGRRGEAEAPPAACHANNGEADRAGEFHKTLPHDEFGRVSNIGDGRID</sequence>
<dbReference type="EMBL" id="FN649748">
    <property type="protein sequence ID" value="CBJ28763.1"/>
    <property type="molecule type" value="Genomic_DNA"/>
</dbReference>
<feature type="compositionally biased region" description="Basic and acidic residues" evidence="1">
    <location>
        <begin position="27"/>
        <end position="44"/>
    </location>
</feature>
<feature type="compositionally biased region" description="Basic and acidic residues" evidence="1">
    <location>
        <begin position="1"/>
        <end position="14"/>
    </location>
</feature>